<sequence>MMKSIKRESGVLKLVHAGRHIEIHTEPIIASEVMKRNPRHSVTRPDVFEFPWIVVKPESILVPGSVFLIVPNHTIYNLLKAKGQCNYHSPSFDQDVAISNWFGVDHVKHNVTHVSAHWTQPSCSMSRDSISIEDDYENPNMSNLLTRFSRLNPQYSPNNRVDCSKFKYDDSEENDEICTKVDGYEDTQKRSMEHESLDEPSLEFTPYRAVQYYQNHYKGGIDLEMAKKDVNLEFVASEQVNNLKSCLRRPNSIRRLLNLKVSFDINIREREVNKRIHTRDRDMVYKRNPCHIK</sequence>
<comment type="caution">
    <text evidence="1">The sequence shown here is derived from an EMBL/GenBank/DDBJ whole genome shotgun (WGS) entry which is preliminary data.</text>
</comment>
<name>A0A2K3NI22_TRIPR</name>
<dbReference type="PANTHER" id="PTHR33052">
    <property type="entry name" value="DUF4228 DOMAIN PROTEIN-RELATED"/>
    <property type="match status" value="1"/>
</dbReference>
<accession>A0A2K3NI22</accession>
<reference evidence="1 2" key="1">
    <citation type="journal article" date="2014" name="Am. J. Bot.">
        <title>Genome assembly and annotation for red clover (Trifolium pratense; Fabaceae).</title>
        <authorList>
            <person name="Istvanek J."/>
            <person name="Jaros M."/>
            <person name="Krenek A."/>
            <person name="Repkova J."/>
        </authorList>
    </citation>
    <scope>NUCLEOTIDE SEQUENCE [LARGE SCALE GENOMIC DNA]</scope>
    <source>
        <strain evidence="2">cv. Tatra</strain>
        <tissue evidence="1">Young leaves</tissue>
    </source>
</reference>
<organism evidence="1 2">
    <name type="scientific">Trifolium pratense</name>
    <name type="common">Red clover</name>
    <dbReference type="NCBI Taxonomy" id="57577"/>
    <lineage>
        <taxon>Eukaryota</taxon>
        <taxon>Viridiplantae</taxon>
        <taxon>Streptophyta</taxon>
        <taxon>Embryophyta</taxon>
        <taxon>Tracheophyta</taxon>
        <taxon>Spermatophyta</taxon>
        <taxon>Magnoliopsida</taxon>
        <taxon>eudicotyledons</taxon>
        <taxon>Gunneridae</taxon>
        <taxon>Pentapetalae</taxon>
        <taxon>rosids</taxon>
        <taxon>fabids</taxon>
        <taxon>Fabales</taxon>
        <taxon>Fabaceae</taxon>
        <taxon>Papilionoideae</taxon>
        <taxon>50 kb inversion clade</taxon>
        <taxon>NPAAA clade</taxon>
        <taxon>Hologalegina</taxon>
        <taxon>IRL clade</taxon>
        <taxon>Trifolieae</taxon>
        <taxon>Trifolium</taxon>
    </lineage>
</organism>
<dbReference type="Proteomes" id="UP000236291">
    <property type="component" value="Unassembled WGS sequence"/>
</dbReference>
<evidence type="ECO:0000313" key="2">
    <source>
        <dbReference type="Proteomes" id="UP000236291"/>
    </source>
</evidence>
<dbReference type="AlphaFoldDB" id="A0A2K3NI22"/>
<dbReference type="Pfam" id="PF14009">
    <property type="entry name" value="PADRE"/>
    <property type="match status" value="1"/>
</dbReference>
<proteinExistence type="predicted"/>
<dbReference type="EMBL" id="ASHM01021687">
    <property type="protein sequence ID" value="PNY02694.1"/>
    <property type="molecule type" value="Genomic_DNA"/>
</dbReference>
<reference evidence="1 2" key="2">
    <citation type="journal article" date="2017" name="Front. Plant Sci.">
        <title>Gene Classification and Mining of Molecular Markers Useful in Red Clover (Trifolium pratense) Breeding.</title>
        <authorList>
            <person name="Istvanek J."/>
            <person name="Dluhosova J."/>
            <person name="Dluhos P."/>
            <person name="Patkova L."/>
            <person name="Nedelnik J."/>
            <person name="Repkova J."/>
        </authorList>
    </citation>
    <scope>NUCLEOTIDE SEQUENCE [LARGE SCALE GENOMIC DNA]</scope>
    <source>
        <strain evidence="2">cv. Tatra</strain>
        <tissue evidence="1">Young leaves</tissue>
    </source>
</reference>
<dbReference type="InterPro" id="IPR025322">
    <property type="entry name" value="PADRE_dom"/>
</dbReference>
<protein>
    <submittedName>
        <fullName evidence="1">Uncharacterized protein</fullName>
    </submittedName>
</protein>
<gene>
    <name evidence="1" type="ORF">L195_g026013</name>
</gene>
<evidence type="ECO:0000313" key="1">
    <source>
        <dbReference type="EMBL" id="PNY02694.1"/>
    </source>
</evidence>